<evidence type="ECO:0000259" key="1">
    <source>
        <dbReference type="Pfam" id="PF01965"/>
    </source>
</evidence>
<organism evidence="2 3">
    <name type="scientific">Clostridium intestinale</name>
    <dbReference type="NCBI Taxonomy" id="36845"/>
    <lineage>
        <taxon>Bacteria</taxon>
        <taxon>Bacillati</taxon>
        <taxon>Bacillota</taxon>
        <taxon>Clostridia</taxon>
        <taxon>Eubacteriales</taxon>
        <taxon>Clostridiaceae</taxon>
        <taxon>Clostridium</taxon>
    </lineage>
</organism>
<sequence>MRKIAVFLAEGFEEGESLFVIDVLRRAGFKCDSISLNDELVKGSHDIVVKADKIISDEIKDYDMIVLPGGLPGATNLRDNEKVIELVKYFNDDKEKFIAAICAAPIVLERAGIIKGRTITSYPGEKYNNLLKEANYVEDIVAIDDNLITSRGPATTLPFAYVLVDILGGDSEALKKGMLYNMVKESDF</sequence>
<dbReference type="SUPFAM" id="SSF52317">
    <property type="entry name" value="Class I glutamine amidotransferase-like"/>
    <property type="match status" value="1"/>
</dbReference>
<accession>A0A7D7A5Q4</accession>
<dbReference type="InterPro" id="IPR006287">
    <property type="entry name" value="DJ-1"/>
</dbReference>
<dbReference type="NCBIfam" id="TIGR01383">
    <property type="entry name" value="not_thiJ"/>
    <property type="match status" value="1"/>
</dbReference>
<dbReference type="Gene3D" id="3.40.50.880">
    <property type="match status" value="1"/>
</dbReference>
<evidence type="ECO:0000313" key="2">
    <source>
        <dbReference type="EMBL" id="QLY81458.1"/>
    </source>
</evidence>
<dbReference type="InterPro" id="IPR002818">
    <property type="entry name" value="DJ-1/PfpI"/>
</dbReference>
<dbReference type="Proteomes" id="UP000512286">
    <property type="component" value="Chromosome"/>
</dbReference>
<reference evidence="2 3" key="1">
    <citation type="submission" date="2020-07" db="EMBL/GenBank/DDBJ databases">
        <title>Electron transfer.</title>
        <authorList>
            <person name="Huang L."/>
            <person name="Liu X."/>
            <person name="Zhou S."/>
        </authorList>
    </citation>
    <scope>NUCLEOTIDE SEQUENCE [LARGE SCALE GENOMIC DNA]</scope>
    <source>
        <strain evidence="2 3">Lx1</strain>
    </source>
</reference>
<dbReference type="KEGG" id="cint:HZF06_07700"/>
<dbReference type="EMBL" id="CP059378">
    <property type="protein sequence ID" value="QLY81458.1"/>
    <property type="molecule type" value="Genomic_DNA"/>
</dbReference>
<dbReference type="InterPro" id="IPR050325">
    <property type="entry name" value="Prot/Nucl_acid_deglycase"/>
</dbReference>
<dbReference type="AlphaFoldDB" id="A0A7D7A5Q4"/>
<dbReference type="RefSeq" id="WP_181603031.1">
    <property type="nucleotide sequence ID" value="NZ_CP059378.1"/>
</dbReference>
<dbReference type="InterPro" id="IPR029062">
    <property type="entry name" value="Class_I_gatase-like"/>
</dbReference>
<dbReference type="PANTHER" id="PTHR48094:SF12">
    <property type="entry name" value="PARKINSON DISEASE PROTEIN 7 HOMOLOG"/>
    <property type="match status" value="1"/>
</dbReference>
<evidence type="ECO:0000313" key="3">
    <source>
        <dbReference type="Proteomes" id="UP000512286"/>
    </source>
</evidence>
<feature type="domain" description="DJ-1/PfpI" evidence="1">
    <location>
        <begin position="2"/>
        <end position="164"/>
    </location>
</feature>
<dbReference type="CDD" id="cd03135">
    <property type="entry name" value="GATase1_DJ-1"/>
    <property type="match status" value="1"/>
</dbReference>
<dbReference type="GO" id="GO:0005737">
    <property type="term" value="C:cytoplasm"/>
    <property type="evidence" value="ECO:0007669"/>
    <property type="project" value="TreeGrafter"/>
</dbReference>
<proteinExistence type="predicted"/>
<protein>
    <submittedName>
        <fullName evidence="2">DJ-1/PfpI family protein</fullName>
    </submittedName>
</protein>
<gene>
    <name evidence="2" type="ORF">HZF06_07700</name>
</gene>
<name>A0A7D7A5Q4_9CLOT</name>
<dbReference type="Pfam" id="PF01965">
    <property type="entry name" value="DJ-1_PfpI"/>
    <property type="match status" value="1"/>
</dbReference>
<dbReference type="PANTHER" id="PTHR48094">
    <property type="entry name" value="PROTEIN/NUCLEIC ACID DEGLYCASE DJ-1-RELATED"/>
    <property type="match status" value="1"/>
</dbReference>